<keyword evidence="5" id="KW-1185">Reference proteome</keyword>
<reference evidence="4 5" key="1">
    <citation type="submission" date="2023-07" db="EMBL/GenBank/DDBJ databases">
        <title>Sorghum-associated microbial communities from plants grown in Nebraska, USA.</title>
        <authorList>
            <person name="Schachtman D."/>
        </authorList>
    </citation>
    <scope>NUCLEOTIDE SEQUENCE [LARGE SCALE GENOMIC DNA]</scope>
    <source>
        <strain evidence="4 5">4129</strain>
    </source>
</reference>
<dbReference type="EMBL" id="JAVDWQ010000016">
    <property type="protein sequence ID" value="MDR7211881.1"/>
    <property type="molecule type" value="Genomic_DNA"/>
</dbReference>
<organism evidence="4 5">
    <name type="scientific">Flavobacterium piscis</name>
    <dbReference type="NCBI Taxonomy" id="1114874"/>
    <lineage>
        <taxon>Bacteria</taxon>
        <taxon>Pseudomonadati</taxon>
        <taxon>Bacteroidota</taxon>
        <taxon>Flavobacteriia</taxon>
        <taxon>Flavobacteriales</taxon>
        <taxon>Flavobacteriaceae</taxon>
        <taxon>Flavobacterium</taxon>
    </lineage>
</organism>
<dbReference type="PROSITE" id="PS51371">
    <property type="entry name" value="CBS"/>
    <property type="match status" value="2"/>
</dbReference>
<evidence type="ECO:0000256" key="2">
    <source>
        <dbReference type="PROSITE-ProRule" id="PRU00703"/>
    </source>
</evidence>
<dbReference type="InterPro" id="IPR051257">
    <property type="entry name" value="Diverse_CBS-Domain"/>
</dbReference>
<dbReference type="CDD" id="cd04623">
    <property type="entry name" value="CBS_pair_bac_euk"/>
    <property type="match status" value="1"/>
</dbReference>
<evidence type="ECO:0000313" key="5">
    <source>
        <dbReference type="Proteomes" id="UP001269081"/>
    </source>
</evidence>
<dbReference type="SUPFAM" id="SSF54631">
    <property type="entry name" value="CBS-domain pair"/>
    <property type="match status" value="1"/>
</dbReference>
<dbReference type="PANTHER" id="PTHR43080">
    <property type="entry name" value="CBS DOMAIN-CONTAINING PROTEIN CBSX3, MITOCHONDRIAL"/>
    <property type="match status" value="1"/>
</dbReference>
<name>A0ABU1YCA2_9FLAO</name>
<protein>
    <submittedName>
        <fullName evidence="4">CBS domain-containing protein</fullName>
    </submittedName>
</protein>
<accession>A0ABU1YCA2</accession>
<dbReference type="RefSeq" id="WP_310283291.1">
    <property type="nucleotide sequence ID" value="NZ_JAVDWQ010000016.1"/>
</dbReference>
<evidence type="ECO:0000259" key="3">
    <source>
        <dbReference type="PROSITE" id="PS51371"/>
    </source>
</evidence>
<keyword evidence="1 2" id="KW-0129">CBS domain</keyword>
<evidence type="ECO:0000313" key="4">
    <source>
        <dbReference type="EMBL" id="MDR7211881.1"/>
    </source>
</evidence>
<dbReference type="Pfam" id="PF00571">
    <property type="entry name" value="CBS"/>
    <property type="match status" value="2"/>
</dbReference>
<dbReference type="InterPro" id="IPR000644">
    <property type="entry name" value="CBS_dom"/>
</dbReference>
<evidence type="ECO:0000256" key="1">
    <source>
        <dbReference type="ARBA" id="ARBA00023122"/>
    </source>
</evidence>
<proteinExistence type="predicted"/>
<dbReference type="Proteomes" id="UP001269081">
    <property type="component" value="Unassembled WGS sequence"/>
</dbReference>
<dbReference type="PANTHER" id="PTHR43080:SF2">
    <property type="entry name" value="CBS DOMAIN-CONTAINING PROTEIN"/>
    <property type="match status" value="1"/>
</dbReference>
<sequence>MTVNQILDVKGKEVHSILSTITVYEALRIMGEKNIGALLIIENNVLKGILSERDYARKIALKNKASRDTFVHEIMDRDVITVKPTDNLDHCMDLITTKRIRHLPVLSDDQVVGIVSIGDVVMAIIDIQKNTIDHLDSYITGTKKLD</sequence>
<dbReference type="Gene3D" id="3.10.580.10">
    <property type="entry name" value="CBS-domain"/>
    <property type="match status" value="1"/>
</dbReference>
<gene>
    <name evidence="4" type="ORF">J2W48_003838</name>
</gene>
<comment type="caution">
    <text evidence="4">The sequence shown here is derived from an EMBL/GenBank/DDBJ whole genome shotgun (WGS) entry which is preliminary data.</text>
</comment>
<dbReference type="InterPro" id="IPR046342">
    <property type="entry name" value="CBS_dom_sf"/>
</dbReference>
<dbReference type="SMART" id="SM00116">
    <property type="entry name" value="CBS"/>
    <property type="match status" value="2"/>
</dbReference>
<feature type="domain" description="CBS" evidence="3">
    <location>
        <begin position="10"/>
        <end position="66"/>
    </location>
</feature>
<feature type="domain" description="CBS" evidence="3">
    <location>
        <begin position="75"/>
        <end position="132"/>
    </location>
</feature>
<dbReference type="InterPro" id="IPR044725">
    <property type="entry name" value="CBSX3_CBS_dom"/>
</dbReference>